<sequence>AIQSTAIEKVYKITFFICAIAITNQMYSGTSDFLSFVFLVPPFLIILDSINLKKINLSINFCVFIGLLFAISIASRPMAIILIALFYTSMFLI</sequence>
<keyword evidence="1" id="KW-0812">Transmembrane</keyword>
<proteinExistence type="predicted"/>
<dbReference type="Proteomes" id="UP001460072">
    <property type="component" value="Unassembled WGS sequence"/>
</dbReference>
<protein>
    <submittedName>
        <fullName evidence="2">Uncharacterized protein</fullName>
    </submittedName>
</protein>
<comment type="caution">
    <text evidence="2">The sequence shown here is derived from an EMBL/GenBank/DDBJ whole genome shotgun (WGS) entry which is preliminary data.</text>
</comment>
<gene>
    <name evidence="2" type="ORF">WFZ85_16335</name>
</gene>
<organism evidence="2 3">
    <name type="scientific">Flavobacterium aureirubrum</name>
    <dbReference type="NCBI Taxonomy" id="3133147"/>
    <lineage>
        <taxon>Bacteria</taxon>
        <taxon>Pseudomonadati</taxon>
        <taxon>Bacteroidota</taxon>
        <taxon>Flavobacteriia</taxon>
        <taxon>Flavobacteriales</taxon>
        <taxon>Flavobacteriaceae</taxon>
        <taxon>Flavobacterium</taxon>
    </lineage>
</organism>
<keyword evidence="3" id="KW-1185">Reference proteome</keyword>
<feature type="transmembrane region" description="Helical" evidence="1">
    <location>
        <begin position="10"/>
        <end position="27"/>
    </location>
</feature>
<feature type="transmembrane region" description="Helical" evidence="1">
    <location>
        <begin position="33"/>
        <end position="50"/>
    </location>
</feature>
<keyword evidence="1" id="KW-1133">Transmembrane helix</keyword>
<dbReference type="EMBL" id="JBCGDO010000154">
    <property type="protein sequence ID" value="MEM0544154.1"/>
    <property type="molecule type" value="Genomic_DNA"/>
</dbReference>
<feature type="transmembrane region" description="Helical" evidence="1">
    <location>
        <begin position="62"/>
        <end position="87"/>
    </location>
</feature>
<dbReference type="RefSeq" id="WP_342697291.1">
    <property type="nucleotide sequence ID" value="NZ_JBCGDO010000154.1"/>
</dbReference>
<name>A0ABU9N8Z0_9FLAO</name>
<accession>A0ABU9N8Z0</accession>
<reference evidence="2 3" key="1">
    <citation type="submission" date="2024-03" db="EMBL/GenBank/DDBJ databases">
        <title>Two novel species of the genus Flavobacterium exhibiting potentially degradation of complex polysaccharides.</title>
        <authorList>
            <person name="Lian X."/>
        </authorList>
    </citation>
    <scope>NUCLEOTIDE SEQUENCE [LARGE SCALE GENOMIC DNA]</scope>
    <source>
        <strain evidence="3">j3</strain>
    </source>
</reference>
<evidence type="ECO:0000313" key="2">
    <source>
        <dbReference type="EMBL" id="MEM0544154.1"/>
    </source>
</evidence>
<keyword evidence="1" id="KW-0472">Membrane</keyword>
<feature type="non-terminal residue" evidence="2">
    <location>
        <position position="1"/>
    </location>
</feature>
<evidence type="ECO:0000256" key="1">
    <source>
        <dbReference type="SAM" id="Phobius"/>
    </source>
</evidence>
<evidence type="ECO:0000313" key="3">
    <source>
        <dbReference type="Proteomes" id="UP001460072"/>
    </source>
</evidence>
<feature type="non-terminal residue" evidence="2">
    <location>
        <position position="93"/>
    </location>
</feature>